<dbReference type="InterPro" id="IPR013325">
    <property type="entry name" value="RNA_pol_sigma_r2"/>
</dbReference>
<sequence>MRETEARDRLAAVYDECAPRVYAYAVRHCGPTEADDVVAETFAIAWRRLEALI</sequence>
<dbReference type="InterPro" id="IPR007627">
    <property type="entry name" value="RNA_pol_sigma70_r2"/>
</dbReference>
<keyword evidence="2" id="KW-0240">DNA-directed RNA polymerase</keyword>
<evidence type="ECO:0000259" key="1">
    <source>
        <dbReference type="Pfam" id="PF04542"/>
    </source>
</evidence>
<dbReference type="GO" id="GO:0003700">
    <property type="term" value="F:DNA-binding transcription factor activity"/>
    <property type="evidence" value="ECO:0007669"/>
    <property type="project" value="InterPro"/>
</dbReference>
<dbReference type="EMBL" id="JACHWR010000001">
    <property type="protein sequence ID" value="MBB3042022.1"/>
    <property type="molecule type" value="Genomic_DNA"/>
</dbReference>
<evidence type="ECO:0000313" key="2">
    <source>
        <dbReference type="EMBL" id="MBB3042022.1"/>
    </source>
</evidence>
<dbReference type="Gene3D" id="1.10.1740.10">
    <property type="match status" value="1"/>
</dbReference>
<keyword evidence="2" id="KW-0804">Transcription</keyword>
<protein>
    <submittedName>
        <fullName evidence="2">DNA-directed RNA polymerase specialized sigma24 family protein</fullName>
    </submittedName>
</protein>
<dbReference type="Proteomes" id="UP000589626">
    <property type="component" value="Unassembled WGS sequence"/>
</dbReference>
<comment type="caution">
    <text evidence="2">The sequence shown here is derived from an EMBL/GenBank/DDBJ whole genome shotgun (WGS) entry which is preliminary data.</text>
</comment>
<reference evidence="2 3" key="1">
    <citation type="submission" date="2020-08" db="EMBL/GenBank/DDBJ databases">
        <title>Sequencing the genomes of 1000 actinobacteria strains.</title>
        <authorList>
            <person name="Klenk H.-P."/>
        </authorList>
    </citation>
    <scope>NUCLEOTIDE SEQUENCE [LARGE SCALE GENOMIC DNA]</scope>
    <source>
        <strain evidence="2 3">DSM 105498</strain>
    </source>
</reference>
<keyword evidence="3" id="KW-1185">Reference proteome</keyword>
<dbReference type="SUPFAM" id="SSF88946">
    <property type="entry name" value="Sigma2 domain of RNA polymerase sigma factors"/>
    <property type="match status" value="1"/>
</dbReference>
<gene>
    <name evidence="2" type="ORF">FHU40_001823</name>
</gene>
<dbReference type="GO" id="GO:0006352">
    <property type="term" value="P:DNA-templated transcription initiation"/>
    <property type="evidence" value="ECO:0007669"/>
    <property type="project" value="InterPro"/>
</dbReference>
<dbReference type="Pfam" id="PF04542">
    <property type="entry name" value="Sigma70_r2"/>
    <property type="match status" value="1"/>
</dbReference>
<organism evidence="2 3">
    <name type="scientific">Nocardioides soli</name>
    <dbReference type="NCBI Taxonomy" id="1036020"/>
    <lineage>
        <taxon>Bacteria</taxon>
        <taxon>Bacillati</taxon>
        <taxon>Actinomycetota</taxon>
        <taxon>Actinomycetes</taxon>
        <taxon>Propionibacteriales</taxon>
        <taxon>Nocardioidaceae</taxon>
        <taxon>Nocardioides</taxon>
    </lineage>
</organism>
<dbReference type="RefSeq" id="WP_221199535.1">
    <property type="nucleotide sequence ID" value="NZ_JACHWR010000001.1"/>
</dbReference>
<evidence type="ECO:0000313" key="3">
    <source>
        <dbReference type="Proteomes" id="UP000589626"/>
    </source>
</evidence>
<accession>A0A7W4VUH0</accession>
<proteinExistence type="predicted"/>
<name>A0A7W4VUH0_9ACTN</name>
<dbReference type="GO" id="GO:0000428">
    <property type="term" value="C:DNA-directed RNA polymerase complex"/>
    <property type="evidence" value="ECO:0007669"/>
    <property type="project" value="UniProtKB-KW"/>
</dbReference>
<feature type="domain" description="RNA polymerase sigma-70 region 2" evidence="1">
    <location>
        <begin position="14"/>
        <end position="50"/>
    </location>
</feature>
<dbReference type="AlphaFoldDB" id="A0A7W4VUH0"/>